<sequence length="81" mass="9041">MDEYRNEEARTLKSLREAVPISQVVAAVAINVRPATLSSWENGKSVPRLPLEDWCKLAELYGVSIDELRDAVAKSQQKSGR</sequence>
<dbReference type="EMBL" id="QXHD01000004">
    <property type="protein sequence ID" value="NEZ55340.1"/>
    <property type="molecule type" value="Genomic_DNA"/>
</dbReference>
<evidence type="ECO:0000313" key="2">
    <source>
        <dbReference type="EMBL" id="NEZ55340.1"/>
    </source>
</evidence>
<organism evidence="2 3">
    <name type="scientific">Adonisia turfae CCMR0081</name>
    <dbReference type="NCBI Taxonomy" id="2292702"/>
    <lineage>
        <taxon>Bacteria</taxon>
        <taxon>Bacillati</taxon>
        <taxon>Cyanobacteriota</taxon>
        <taxon>Adonisia</taxon>
        <taxon>Adonisia turfae</taxon>
    </lineage>
</organism>
<protein>
    <submittedName>
        <fullName evidence="2">XRE family transcriptional regulator</fullName>
    </submittedName>
</protein>
<comment type="caution">
    <text evidence="2">The sequence shown here is derived from an EMBL/GenBank/DDBJ whole genome shotgun (WGS) entry which is preliminary data.</text>
</comment>
<dbReference type="GO" id="GO:0003677">
    <property type="term" value="F:DNA binding"/>
    <property type="evidence" value="ECO:0007669"/>
    <property type="project" value="InterPro"/>
</dbReference>
<name>A0A6M0RHE8_9CYAN</name>
<evidence type="ECO:0000313" key="3">
    <source>
        <dbReference type="Proteomes" id="UP000481033"/>
    </source>
</evidence>
<accession>A0A6M0RHE8</accession>
<feature type="domain" description="HTH cro/C1-type" evidence="1">
    <location>
        <begin position="12"/>
        <end position="68"/>
    </location>
</feature>
<evidence type="ECO:0000259" key="1">
    <source>
        <dbReference type="PROSITE" id="PS50943"/>
    </source>
</evidence>
<dbReference type="SUPFAM" id="SSF47413">
    <property type="entry name" value="lambda repressor-like DNA-binding domains"/>
    <property type="match status" value="1"/>
</dbReference>
<gene>
    <name evidence="2" type="ORF">DXZ20_06540</name>
</gene>
<dbReference type="CDD" id="cd00093">
    <property type="entry name" value="HTH_XRE"/>
    <property type="match status" value="1"/>
</dbReference>
<keyword evidence="3" id="KW-1185">Reference proteome</keyword>
<dbReference type="Pfam" id="PF13560">
    <property type="entry name" value="HTH_31"/>
    <property type="match status" value="1"/>
</dbReference>
<dbReference type="RefSeq" id="WP_163697153.1">
    <property type="nucleotide sequence ID" value="NZ_QXHD01000004.1"/>
</dbReference>
<dbReference type="InterPro" id="IPR010982">
    <property type="entry name" value="Lambda_DNA-bd_dom_sf"/>
</dbReference>
<reference evidence="2 3" key="1">
    <citation type="journal article" date="2020" name="Microb. Ecol.">
        <title>Ecogenomics of the Marine Benthic Filamentous Cyanobacterium Adonisia.</title>
        <authorList>
            <person name="Walter J.M."/>
            <person name="Coutinho F.H."/>
            <person name="Leomil L."/>
            <person name="Hargreaves P.I."/>
            <person name="Campeao M.E."/>
            <person name="Vieira V.V."/>
            <person name="Silva B.S."/>
            <person name="Fistarol G.O."/>
            <person name="Salomon P.S."/>
            <person name="Sawabe T."/>
            <person name="Mino S."/>
            <person name="Hosokawa M."/>
            <person name="Miyashita H."/>
            <person name="Maruyama F."/>
            <person name="van Verk M.C."/>
            <person name="Dutilh B.E."/>
            <person name="Thompson C.C."/>
            <person name="Thompson F.L."/>
        </authorList>
    </citation>
    <scope>NUCLEOTIDE SEQUENCE [LARGE SCALE GENOMIC DNA]</scope>
    <source>
        <strain evidence="2 3">CCMR0081</strain>
    </source>
</reference>
<dbReference type="PROSITE" id="PS50943">
    <property type="entry name" value="HTH_CROC1"/>
    <property type="match status" value="1"/>
</dbReference>
<dbReference type="InterPro" id="IPR001387">
    <property type="entry name" value="Cro/C1-type_HTH"/>
</dbReference>
<proteinExistence type="predicted"/>
<dbReference type="Proteomes" id="UP000481033">
    <property type="component" value="Unassembled WGS sequence"/>
</dbReference>
<dbReference type="SMART" id="SM00530">
    <property type="entry name" value="HTH_XRE"/>
    <property type="match status" value="1"/>
</dbReference>
<dbReference type="AlphaFoldDB" id="A0A6M0RHE8"/>
<dbReference type="Gene3D" id="1.10.260.40">
    <property type="entry name" value="lambda repressor-like DNA-binding domains"/>
    <property type="match status" value="1"/>
</dbReference>